<keyword evidence="4" id="KW-1185">Reference proteome</keyword>
<organism evidence="3 4">
    <name type="scientific">Diceros bicornis minor</name>
    <name type="common">South-central black rhinoceros</name>
    <dbReference type="NCBI Taxonomy" id="77932"/>
    <lineage>
        <taxon>Eukaryota</taxon>
        <taxon>Metazoa</taxon>
        <taxon>Chordata</taxon>
        <taxon>Craniata</taxon>
        <taxon>Vertebrata</taxon>
        <taxon>Euteleostomi</taxon>
        <taxon>Mammalia</taxon>
        <taxon>Eutheria</taxon>
        <taxon>Laurasiatheria</taxon>
        <taxon>Perissodactyla</taxon>
        <taxon>Rhinocerotidae</taxon>
        <taxon>Diceros</taxon>
    </lineage>
</organism>
<protein>
    <submittedName>
        <fullName evidence="3">Uncharacterized protein</fullName>
    </submittedName>
</protein>
<reference evidence="3 4" key="1">
    <citation type="journal article" date="2020" name="Mol. Biol. Evol.">
        <title>Interspecific Gene Flow and the Evolution of Specialization in Black and White Rhinoceros.</title>
        <authorList>
            <person name="Moodley Y."/>
            <person name="Westbury M.V."/>
            <person name="Russo I.M."/>
            <person name="Gopalakrishnan S."/>
            <person name="Rakotoarivelo A."/>
            <person name="Olsen R.A."/>
            <person name="Prost S."/>
            <person name="Tunstall T."/>
            <person name="Ryder O.A."/>
            <person name="Dalen L."/>
            <person name="Bruford M.W."/>
        </authorList>
    </citation>
    <scope>NUCLEOTIDE SEQUENCE [LARGE SCALE GENOMIC DNA]</scope>
    <source>
        <strain evidence="3">SBR-YM</strain>
        <tissue evidence="3">Skin</tissue>
    </source>
</reference>
<feature type="compositionally biased region" description="Polar residues" evidence="1">
    <location>
        <begin position="133"/>
        <end position="157"/>
    </location>
</feature>
<proteinExistence type="predicted"/>
<keyword evidence="2" id="KW-0472">Membrane</keyword>
<keyword evidence="2" id="KW-1133">Transmembrane helix</keyword>
<dbReference type="Proteomes" id="UP000551758">
    <property type="component" value="Unassembled WGS sequence"/>
</dbReference>
<evidence type="ECO:0000256" key="2">
    <source>
        <dbReference type="SAM" id="Phobius"/>
    </source>
</evidence>
<dbReference type="EMBL" id="JACDTQ010000092">
    <property type="protein sequence ID" value="KAF5929484.1"/>
    <property type="molecule type" value="Genomic_DNA"/>
</dbReference>
<feature type="transmembrane region" description="Helical" evidence="2">
    <location>
        <begin position="12"/>
        <end position="30"/>
    </location>
</feature>
<feature type="region of interest" description="Disordered" evidence="1">
    <location>
        <begin position="53"/>
        <end position="100"/>
    </location>
</feature>
<evidence type="ECO:0000313" key="3">
    <source>
        <dbReference type="EMBL" id="KAF5929484.1"/>
    </source>
</evidence>
<comment type="caution">
    <text evidence="3">The sequence shown here is derived from an EMBL/GenBank/DDBJ whole genome shotgun (WGS) entry which is preliminary data.</text>
</comment>
<gene>
    <name evidence="3" type="ORF">HPG69_007236</name>
</gene>
<feature type="compositionally biased region" description="Basic and acidic residues" evidence="1">
    <location>
        <begin position="62"/>
        <end position="73"/>
    </location>
</feature>
<evidence type="ECO:0000313" key="4">
    <source>
        <dbReference type="Proteomes" id="UP000551758"/>
    </source>
</evidence>
<evidence type="ECO:0000256" key="1">
    <source>
        <dbReference type="SAM" id="MobiDB-lite"/>
    </source>
</evidence>
<accession>A0A7J7FPE3</accession>
<dbReference type="AlphaFoldDB" id="A0A7J7FPE3"/>
<feature type="region of interest" description="Disordered" evidence="1">
    <location>
        <begin position="120"/>
        <end position="157"/>
    </location>
</feature>
<name>A0A7J7FPE3_DICBM</name>
<feature type="compositionally biased region" description="Pro residues" evidence="1">
    <location>
        <begin position="82"/>
        <end position="93"/>
    </location>
</feature>
<keyword evidence="2" id="KW-0812">Transmembrane</keyword>
<sequence length="157" mass="16964">MRIQDRGRSVRARRLGTSGVLFVAVILASLDFVQLDSGFGALGRYREGARDVVPTAQGGSEAWKRRTPSDPHKAMSGTAVPGSPPLPPLPAPLRPQSSLCPSLFPRDRSLLTRDHEHCSFPSSLENEEAPFEQNVSVQSVTGQDSQCRSVSQEGTPL</sequence>